<evidence type="ECO:0000256" key="1">
    <source>
        <dbReference type="ARBA" id="ARBA00004202"/>
    </source>
</evidence>
<dbReference type="InterPro" id="IPR007554">
    <property type="entry name" value="Glycerophosphate_synth"/>
</dbReference>
<dbReference type="InterPro" id="IPR051612">
    <property type="entry name" value="Teichoic_Acid_Biosynth"/>
</dbReference>
<keyword evidence="5" id="KW-0777">Teichoic acid biosynthesis</keyword>
<evidence type="ECO:0000256" key="4">
    <source>
        <dbReference type="ARBA" id="ARBA00022679"/>
    </source>
</evidence>
<proteinExistence type="inferred from homology"/>
<comment type="subcellular location">
    <subcellularLocation>
        <location evidence="1">Cell membrane</location>
        <topology evidence="1">Peripheral membrane protein</topology>
    </subcellularLocation>
</comment>
<name>A0A4U8Q2M7_9FIRM</name>
<dbReference type="GO" id="GO:0005886">
    <property type="term" value="C:plasma membrane"/>
    <property type="evidence" value="ECO:0007669"/>
    <property type="project" value="UniProtKB-SubCell"/>
</dbReference>
<dbReference type="InterPro" id="IPR043149">
    <property type="entry name" value="TagF_N"/>
</dbReference>
<evidence type="ECO:0000313" key="7">
    <source>
        <dbReference type="EMBL" id="TLC98886.1"/>
    </source>
</evidence>
<sequence>MSKNKSLAGRLHGKIKRTLKKCSSNHPAVLKFYRKYVYLMRRLKCTWYGIKTPTDSHMVIFTGFFGSQYGDSPRALYEAMLADEAYKDFQFVWVFKNTKNFEFLKENKNTFITKVRSKKYYEYHAKAKYWVCNASVTNYLYPKRDQVVIQTWHGTPLKRLGLDIEFDSDKKRSLKENYHKYKQHVKKLDYFLSPSKFASEKFDTSFGISRFGKEGILLETGYPRNDFLFTHTSQDVERLKEQLHIGKDKKAILYVPTWRDNQYVEGQGYLYQQHVDLDALAEKLGDEYVILFRTHHLNKFTGEYRYPERIVDVSEHNDINELYVVSDMLITDYSSAFFDFANLKRPVLFYMYDLDEYMNQIRGFYLELEELPGPIIQEESKLADAITDLFANFTVDEKYQSFNQKFNYLDGPDTSKKVLDICIPAK</sequence>
<evidence type="ECO:0000256" key="6">
    <source>
        <dbReference type="ARBA" id="ARBA00023136"/>
    </source>
</evidence>
<organism evidence="7 8">
    <name type="scientific">Robinsoniella peoriensis</name>
    <dbReference type="NCBI Taxonomy" id="180332"/>
    <lineage>
        <taxon>Bacteria</taxon>
        <taxon>Bacillati</taxon>
        <taxon>Bacillota</taxon>
        <taxon>Clostridia</taxon>
        <taxon>Lachnospirales</taxon>
        <taxon>Lachnospiraceae</taxon>
        <taxon>Robinsoniella</taxon>
    </lineage>
</organism>
<dbReference type="EMBL" id="QGQD01000079">
    <property type="protein sequence ID" value="TLC98886.1"/>
    <property type="molecule type" value="Genomic_DNA"/>
</dbReference>
<dbReference type="Pfam" id="PF04464">
    <property type="entry name" value="Glyphos_transf"/>
    <property type="match status" value="1"/>
</dbReference>
<dbReference type="EC" id="2.7.8.12" evidence="7"/>
<protein>
    <submittedName>
        <fullName evidence="7">CDP-glycerol:poly(Glycerophosphate) glycerophosphotransferase</fullName>
        <ecNumber evidence="7">2.7.8.12</ecNumber>
    </submittedName>
</protein>
<keyword evidence="3" id="KW-1003">Cell membrane</keyword>
<dbReference type="Gene3D" id="3.40.50.12580">
    <property type="match status" value="1"/>
</dbReference>
<dbReference type="PANTHER" id="PTHR37316:SF3">
    <property type="entry name" value="TEICHOIC ACID GLYCEROL-PHOSPHATE TRANSFERASE"/>
    <property type="match status" value="1"/>
</dbReference>
<comment type="similarity">
    <text evidence="2">Belongs to the CDP-glycerol glycerophosphotransferase family.</text>
</comment>
<keyword evidence="6" id="KW-0472">Membrane</keyword>
<accession>A0A4U8Q2M7</accession>
<dbReference type="GO" id="GO:0047355">
    <property type="term" value="F:CDP-glycerol glycerophosphotransferase activity"/>
    <property type="evidence" value="ECO:0007669"/>
    <property type="project" value="UniProtKB-EC"/>
</dbReference>
<keyword evidence="8" id="KW-1185">Reference proteome</keyword>
<dbReference type="SUPFAM" id="SSF53756">
    <property type="entry name" value="UDP-Glycosyltransferase/glycogen phosphorylase"/>
    <property type="match status" value="1"/>
</dbReference>
<dbReference type="STRING" id="180332.GCA_000797495_02710"/>
<dbReference type="Proteomes" id="UP000306509">
    <property type="component" value="Unassembled WGS sequence"/>
</dbReference>
<evidence type="ECO:0000313" key="8">
    <source>
        <dbReference type="Proteomes" id="UP000306509"/>
    </source>
</evidence>
<evidence type="ECO:0000256" key="3">
    <source>
        <dbReference type="ARBA" id="ARBA00022475"/>
    </source>
</evidence>
<dbReference type="GO" id="GO:0019350">
    <property type="term" value="P:teichoic acid biosynthetic process"/>
    <property type="evidence" value="ECO:0007669"/>
    <property type="project" value="UniProtKB-KW"/>
</dbReference>
<evidence type="ECO:0000256" key="5">
    <source>
        <dbReference type="ARBA" id="ARBA00022944"/>
    </source>
</evidence>
<dbReference type="RefSeq" id="WP_052378049.1">
    <property type="nucleotide sequence ID" value="NZ_CABMJZ010000073.1"/>
</dbReference>
<dbReference type="Gene3D" id="3.40.50.11820">
    <property type="match status" value="1"/>
</dbReference>
<reference evidence="7 8" key="1">
    <citation type="journal article" date="2019" name="Anaerobe">
        <title>Detection of Robinsoniella peoriensis in multiple bone samples of a trauma patient.</title>
        <authorList>
            <person name="Schrottner P."/>
            <person name="Hartwich K."/>
            <person name="Bunk B."/>
            <person name="Schober I."/>
            <person name="Helbig S."/>
            <person name="Rudolph W.W."/>
            <person name="Gunzer F."/>
        </authorList>
    </citation>
    <scope>NUCLEOTIDE SEQUENCE [LARGE SCALE GENOMIC DNA]</scope>
    <source>
        <strain evidence="7 8">DSM 106044</strain>
    </source>
</reference>
<dbReference type="PANTHER" id="PTHR37316">
    <property type="entry name" value="TEICHOIC ACID GLYCEROL-PHOSPHATE PRIMASE"/>
    <property type="match status" value="1"/>
</dbReference>
<evidence type="ECO:0000256" key="2">
    <source>
        <dbReference type="ARBA" id="ARBA00010488"/>
    </source>
</evidence>
<dbReference type="InterPro" id="IPR043148">
    <property type="entry name" value="TagF_C"/>
</dbReference>
<keyword evidence="4 7" id="KW-0808">Transferase</keyword>
<gene>
    <name evidence="7" type="primary">tagF_2</name>
    <name evidence="7" type="ORF">DSM106044_04216</name>
</gene>
<dbReference type="AlphaFoldDB" id="A0A4U8Q2M7"/>
<comment type="caution">
    <text evidence="7">The sequence shown here is derived from an EMBL/GenBank/DDBJ whole genome shotgun (WGS) entry which is preliminary data.</text>
</comment>